<evidence type="ECO:0000313" key="1">
    <source>
        <dbReference type="EMBL" id="RCU42307.1"/>
    </source>
</evidence>
<proteinExistence type="predicted"/>
<organism evidence="1 2">
    <name type="scientific">Chryseobacterium lacus</name>
    <dbReference type="NCBI Taxonomy" id="2058346"/>
    <lineage>
        <taxon>Bacteria</taxon>
        <taxon>Pseudomonadati</taxon>
        <taxon>Bacteroidota</taxon>
        <taxon>Flavobacteriia</taxon>
        <taxon>Flavobacteriales</taxon>
        <taxon>Weeksellaceae</taxon>
        <taxon>Chryseobacterium group</taxon>
        <taxon>Chryseobacterium</taxon>
    </lineage>
</organism>
<reference evidence="1 2" key="1">
    <citation type="submission" date="2018-07" db="EMBL/GenBank/DDBJ databases">
        <title>Chryseobacterium lacus sp. nov., isolated from lake water.</title>
        <authorList>
            <person name="Li C.-M."/>
        </authorList>
    </citation>
    <scope>NUCLEOTIDE SEQUENCE [LARGE SCALE GENOMIC DNA]</scope>
    <source>
        <strain evidence="1 2">YLOS41</strain>
    </source>
</reference>
<protein>
    <submittedName>
        <fullName evidence="1">Uncharacterized protein</fullName>
    </submittedName>
</protein>
<comment type="caution">
    <text evidence="1">The sequence shown here is derived from an EMBL/GenBank/DDBJ whole genome shotgun (WGS) entry which is preliminary data.</text>
</comment>
<dbReference type="RefSeq" id="WP_114304408.1">
    <property type="nucleotide sequence ID" value="NZ_QPIE01000007.1"/>
</dbReference>
<evidence type="ECO:0000313" key="2">
    <source>
        <dbReference type="Proteomes" id="UP000252172"/>
    </source>
</evidence>
<dbReference type="EMBL" id="QPIE01000007">
    <property type="protein sequence ID" value="RCU42307.1"/>
    <property type="molecule type" value="Genomic_DNA"/>
</dbReference>
<keyword evidence="2" id="KW-1185">Reference proteome</keyword>
<dbReference type="Proteomes" id="UP000252172">
    <property type="component" value="Unassembled WGS sequence"/>
</dbReference>
<accession>A0A368MVQ3</accession>
<gene>
    <name evidence="1" type="ORF">DQ356_10290</name>
</gene>
<dbReference type="AlphaFoldDB" id="A0A368MVQ3"/>
<dbReference type="OrthoDB" id="1275179at2"/>
<name>A0A368MVQ3_9FLAO</name>
<sequence length="118" mass="13809">MSIKDILVNHLIDDPTDMESYWRDAVGLIQSEAIDKGIEFDGYFKEKWEDAAGTIFNFNEYYFDDEERRKLYVYLSALYDEEIMIHLKDAYQVASLPELTELHVKGVVDELIKGGTRF</sequence>